<reference evidence="1 2" key="1">
    <citation type="submission" date="2018-11" db="EMBL/GenBank/DDBJ databases">
        <title>Complete genome sequence of Paenibacillus baekrokdamisoli strain KCTC 33723.</title>
        <authorList>
            <person name="Kang S.W."/>
            <person name="Lee K.C."/>
            <person name="Kim K.K."/>
            <person name="Kim J.S."/>
            <person name="Kim D.S."/>
            <person name="Ko S.H."/>
            <person name="Yang S.H."/>
            <person name="Lee J.S."/>
        </authorList>
    </citation>
    <scope>NUCLEOTIDE SEQUENCE [LARGE SCALE GENOMIC DNA]</scope>
    <source>
        <strain evidence="1 2">KCTC 33723</strain>
    </source>
</reference>
<dbReference type="KEGG" id="pbk:Back11_19090"/>
<keyword evidence="2" id="KW-1185">Reference proteome</keyword>
<gene>
    <name evidence="1" type="ORF">Back11_19090</name>
</gene>
<dbReference type="EMBL" id="AP019308">
    <property type="protein sequence ID" value="BBH20564.1"/>
    <property type="molecule type" value="Genomic_DNA"/>
</dbReference>
<name>A0A3G9JBA8_9BACL</name>
<dbReference type="AlphaFoldDB" id="A0A3G9JBA8"/>
<evidence type="ECO:0000313" key="1">
    <source>
        <dbReference type="EMBL" id="BBH20564.1"/>
    </source>
</evidence>
<organism evidence="1 2">
    <name type="scientific">Paenibacillus baekrokdamisoli</name>
    <dbReference type="NCBI Taxonomy" id="1712516"/>
    <lineage>
        <taxon>Bacteria</taxon>
        <taxon>Bacillati</taxon>
        <taxon>Bacillota</taxon>
        <taxon>Bacilli</taxon>
        <taxon>Bacillales</taxon>
        <taxon>Paenibacillaceae</taxon>
        <taxon>Paenibacillus</taxon>
    </lineage>
</organism>
<dbReference type="RefSeq" id="WP_125655695.1">
    <property type="nucleotide sequence ID" value="NZ_JACHXC010000016.1"/>
</dbReference>
<accession>A0A3G9JBA8</accession>
<protein>
    <submittedName>
        <fullName evidence="1">Uncharacterized protein</fullName>
    </submittedName>
</protein>
<evidence type="ECO:0000313" key="2">
    <source>
        <dbReference type="Proteomes" id="UP000275368"/>
    </source>
</evidence>
<sequence length="168" mass="18941">MKLKSHVIIIVVVIFVSLPLFKSIFVYFHDSHLISIALKKHYQAVSSQEVTLLKMELPFLIRPAMAVGGVEQTWEALVNGNLIYSGHYGSEIISLVTDDGHDYMLDKRSISFVPMNTLVDVEDTKGLTTIGAFLYVLIYTTLCVFYIVNLCAVFVKRAIRKKKHAFGN</sequence>
<dbReference type="Proteomes" id="UP000275368">
    <property type="component" value="Chromosome"/>
</dbReference>
<proteinExistence type="predicted"/>